<dbReference type="PANTHER" id="PTHR43792">
    <property type="entry name" value="GNAT FAMILY, PUTATIVE (AFU_ORTHOLOGUE AFUA_3G00765)-RELATED-RELATED"/>
    <property type="match status" value="1"/>
</dbReference>
<dbReference type="PANTHER" id="PTHR43792:SF16">
    <property type="entry name" value="N-ACETYLTRANSFERASE DOMAIN-CONTAINING PROTEIN"/>
    <property type="match status" value="1"/>
</dbReference>
<comment type="caution">
    <text evidence="2">The sequence shown here is derived from an EMBL/GenBank/DDBJ whole genome shotgun (WGS) entry which is preliminary data.</text>
</comment>
<dbReference type="Pfam" id="PF13302">
    <property type="entry name" value="Acetyltransf_3"/>
    <property type="match status" value="1"/>
</dbReference>
<organism evidence="2 3">
    <name type="scientific">Paracoccus litorisediminis</name>
    <dbReference type="NCBI Taxonomy" id="2006130"/>
    <lineage>
        <taxon>Bacteria</taxon>
        <taxon>Pseudomonadati</taxon>
        <taxon>Pseudomonadota</taxon>
        <taxon>Alphaproteobacteria</taxon>
        <taxon>Rhodobacterales</taxon>
        <taxon>Paracoccaceae</taxon>
        <taxon>Paracoccus</taxon>
    </lineage>
</organism>
<dbReference type="EMBL" id="WMIG01000003">
    <property type="protein sequence ID" value="MTH59309.1"/>
    <property type="molecule type" value="Genomic_DNA"/>
</dbReference>
<dbReference type="Gene3D" id="3.40.630.30">
    <property type="match status" value="1"/>
</dbReference>
<dbReference type="InterPro" id="IPR000182">
    <property type="entry name" value="GNAT_dom"/>
</dbReference>
<keyword evidence="2" id="KW-0808">Transferase</keyword>
<reference evidence="2 3" key="1">
    <citation type="submission" date="2019-11" db="EMBL/GenBank/DDBJ databases">
        <authorList>
            <person name="Dong K."/>
        </authorList>
    </citation>
    <scope>NUCLEOTIDE SEQUENCE [LARGE SCALE GENOMIC DNA]</scope>
    <source>
        <strain evidence="2 3">NBRC 112902</strain>
    </source>
</reference>
<feature type="domain" description="N-acetyltransferase" evidence="1">
    <location>
        <begin position="14"/>
        <end position="157"/>
    </location>
</feature>
<dbReference type="SUPFAM" id="SSF55729">
    <property type="entry name" value="Acyl-CoA N-acyltransferases (Nat)"/>
    <property type="match status" value="1"/>
</dbReference>
<gene>
    <name evidence="2" type="ORF">GL300_08785</name>
</gene>
<evidence type="ECO:0000313" key="2">
    <source>
        <dbReference type="EMBL" id="MTH59309.1"/>
    </source>
</evidence>
<keyword evidence="3" id="KW-1185">Reference proteome</keyword>
<dbReference type="OrthoDB" id="6293260at2"/>
<protein>
    <submittedName>
        <fullName evidence="2">GNAT family N-acetyltransferase</fullName>
    </submittedName>
</protein>
<name>A0A844HJU5_9RHOB</name>
<evidence type="ECO:0000259" key="1">
    <source>
        <dbReference type="Pfam" id="PF13302"/>
    </source>
</evidence>
<sequence>MFENPLVPVLETDRLILRGHRLDDFRDCATMWADPVVVAHISGVPSTEEQSWSRLLRYAGHWHHLGFGYWAVTAKSDASYLGEVGLADYHRDTQPSLKGKPEAGWAFTASSHGKGYATEAVTAMLHWADAHIEFPLTSTIIDPANAASLNVARKVGYSNDIMGRYGDHETLFMERARQQPVERFREGDPI</sequence>
<evidence type="ECO:0000313" key="3">
    <source>
        <dbReference type="Proteomes" id="UP000449846"/>
    </source>
</evidence>
<accession>A0A844HJU5</accession>
<dbReference type="Proteomes" id="UP000449846">
    <property type="component" value="Unassembled WGS sequence"/>
</dbReference>
<dbReference type="GO" id="GO:0016747">
    <property type="term" value="F:acyltransferase activity, transferring groups other than amino-acyl groups"/>
    <property type="evidence" value="ECO:0007669"/>
    <property type="project" value="InterPro"/>
</dbReference>
<dbReference type="InterPro" id="IPR016181">
    <property type="entry name" value="Acyl_CoA_acyltransferase"/>
</dbReference>
<proteinExistence type="predicted"/>
<dbReference type="AlphaFoldDB" id="A0A844HJU5"/>
<dbReference type="InterPro" id="IPR051531">
    <property type="entry name" value="N-acetyltransferase"/>
</dbReference>
<dbReference type="RefSeq" id="WP_155039260.1">
    <property type="nucleotide sequence ID" value="NZ_JBHGCD010000003.1"/>
</dbReference>